<reference evidence="2 3" key="1">
    <citation type="submission" date="2024-06" db="EMBL/GenBank/DDBJ databases">
        <title>Sorghum-associated microbial communities from plants grown in Nebraska, USA.</title>
        <authorList>
            <person name="Schachtman D."/>
        </authorList>
    </citation>
    <scope>NUCLEOTIDE SEQUENCE [LARGE SCALE GENOMIC DNA]</scope>
    <source>
        <strain evidence="2 3">2709</strain>
    </source>
</reference>
<dbReference type="EMBL" id="JBEPSH010000010">
    <property type="protein sequence ID" value="MET4579517.1"/>
    <property type="molecule type" value="Genomic_DNA"/>
</dbReference>
<dbReference type="InterPro" id="IPR032092">
    <property type="entry name" value="PilW"/>
</dbReference>
<accession>A0ABV2QEY9</accession>
<dbReference type="NCBIfam" id="TIGR02532">
    <property type="entry name" value="IV_pilin_GFxxxE"/>
    <property type="match status" value="1"/>
</dbReference>
<protein>
    <submittedName>
        <fullName evidence="2">Type IV pilus assembly protein PilW</fullName>
    </submittedName>
</protein>
<keyword evidence="1" id="KW-0472">Membrane</keyword>
<organism evidence="2 3">
    <name type="scientific">Ottowia thiooxydans</name>
    <dbReference type="NCBI Taxonomy" id="219182"/>
    <lineage>
        <taxon>Bacteria</taxon>
        <taxon>Pseudomonadati</taxon>
        <taxon>Pseudomonadota</taxon>
        <taxon>Betaproteobacteria</taxon>
        <taxon>Burkholderiales</taxon>
        <taxon>Comamonadaceae</taxon>
        <taxon>Ottowia</taxon>
    </lineage>
</organism>
<proteinExistence type="predicted"/>
<dbReference type="InterPro" id="IPR012902">
    <property type="entry name" value="N_methyl_site"/>
</dbReference>
<evidence type="ECO:0000256" key="1">
    <source>
        <dbReference type="SAM" id="Phobius"/>
    </source>
</evidence>
<evidence type="ECO:0000313" key="2">
    <source>
        <dbReference type="EMBL" id="MET4579517.1"/>
    </source>
</evidence>
<dbReference type="PROSITE" id="PS00409">
    <property type="entry name" value="PROKAR_NTER_METHYL"/>
    <property type="match status" value="1"/>
</dbReference>
<dbReference type="Pfam" id="PF16074">
    <property type="entry name" value="PilW"/>
    <property type="match status" value="1"/>
</dbReference>
<name>A0ABV2QEY9_9BURK</name>
<comment type="caution">
    <text evidence="2">The sequence shown here is derived from an EMBL/GenBank/DDBJ whole genome shotgun (WGS) entry which is preliminary data.</text>
</comment>
<dbReference type="Pfam" id="PF07963">
    <property type="entry name" value="N_methyl"/>
    <property type="match status" value="1"/>
</dbReference>
<keyword evidence="1" id="KW-0812">Transmembrane</keyword>
<keyword evidence="3" id="KW-1185">Reference proteome</keyword>
<gene>
    <name evidence="2" type="ORF">ABIE13_004654</name>
</gene>
<dbReference type="Proteomes" id="UP001549320">
    <property type="component" value="Unassembled WGS sequence"/>
</dbReference>
<sequence>MSKIKLNRLLRARQSSRQRHRGLTLVEVLVAITLMLLITVATVSLYSVNASSKRTVDGSQQLDDVARFAFHLIGEAARNAGYANVALLSRGIESGGGLAVPGGTVSNLFDLCETTANTIPCPVLGFDNSTVTSSNFGSRNSNAPNASDSLGIRFYGSGADGRTGKPLADGTMRTCNGTAVAASSPGMPTTVGELGLSIFYVDTDSNEPSLYCYSDPGTASRDKNAIVRGVESMQIMYGVDLCLPLADPACSRDGVPDRWVSAADVGDANWRFVKAIRVGLVVRGAPGSAQVSSTAALFPLGADFSNGNTEAGLSFTPPADGRLRRTYVTTFLLRNSA</sequence>
<keyword evidence="1" id="KW-1133">Transmembrane helix</keyword>
<feature type="transmembrane region" description="Helical" evidence="1">
    <location>
        <begin position="21"/>
        <end position="46"/>
    </location>
</feature>
<dbReference type="RefSeq" id="WP_354447683.1">
    <property type="nucleotide sequence ID" value="NZ_JBEPSH010000010.1"/>
</dbReference>
<evidence type="ECO:0000313" key="3">
    <source>
        <dbReference type="Proteomes" id="UP001549320"/>
    </source>
</evidence>